<feature type="transmembrane region" description="Helical" evidence="8">
    <location>
        <begin position="27"/>
        <end position="50"/>
    </location>
</feature>
<protein>
    <recommendedName>
        <fullName evidence="9">NapC/NirT cytochrome c N-terminal domain-containing protein</fullName>
    </recommendedName>
</protein>
<dbReference type="Pfam" id="PF03264">
    <property type="entry name" value="Cytochrom_NNT"/>
    <property type="match status" value="1"/>
</dbReference>
<dbReference type="InterPro" id="IPR051829">
    <property type="entry name" value="Multiheme_Cytochr_ET"/>
</dbReference>
<evidence type="ECO:0000256" key="2">
    <source>
        <dbReference type="ARBA" id="ARBA00022448"/>
    </source>
</evidence>
<keyword evidence="2" id="KW-0813">Transport</keyword>
<comment type="subcellular location">
    <subcellularLocation>
        <location evidence="1">Cell envelope</location>
    </subcellularLocation>
</comment>
<reference evidence="10 11" key="1">
    <citation type="journal article" date="2016" name="Nat. Commun.">
        <title>Thousands of microbial genomes shed light on interconnected biogeochemical processes in an aquifer system.</title>
        <authorList>
            <person name="Anantharaman K."/>
            <person name="Brown C.T."/>
            <person name="Hug L.A."/>
            <person name="Sharon I."/>
            <person name="Castelle C.J."/>
            <person name="Probst A.J."/>
            <person name="Thomas B.C."/>
            <person name="Singh A."/>
            <person name="Wilkins M.J."/>
            <person name="Karaoz U."/>
            <person name="Brodie E.L."/>
            <person name="Williams K.H."/>
            <person name="Hubbard S.S."/>
            <person name="Banfield J.F."/>
        </authorList>
    </citation>
    <scope>NUCLEOTIDE SEQUENCE [LARGE SCALE GENOMIC DNA]</scope>
</reference>
<dbReference type="PANTHER" id="PTHR35038">
    <property type="entry name" value="DISSIMILATORY SULFITE REDUCTASE SIRA"/>
    <property type="match status" value="1"/>
</dbReference>
<keyword evidence="6" id="KW-0249">Electron transport</keyword>
<proteinExistence type="predicted"/>
<organism evidence="10 11">
    <name type="scientific">Candidatus Aquicultor primus</name>
    <dbReference type="NCBI Taxonomy" id="1797195"/>
    <lineage>
        <taxon>Bacteria</taxon>
        <taxon>Bacillati</taxon>
        <taxon>Actinomycetota</taxon>
        <taxon>Candidatus Aquicultoria</taxon>
        <taxon>Candidatus Aquicultorales</taxon>
        <taxon>Candidatus Aquicultoraceae</taxon>
        <taxon>Candidatus Aquicultor</taxon>
    </lineage>
</organism>
<dbReference type="GO" id="GO:0030313">
    <property type="term" value="C:cell envelope"/>
    <property type="evidence" value="ECO:0007669"/>
    <property type="project" value="UniProtKB-SubCell"/>
</dbReference>
<evidence type="ECO:0000256" key="3">
    <source>
        <dbReference type="ARBA" id="ARBA00022617"/>
    </source>
</evidence>
<dbReference type="GO" id="GO:0046872">
    <property type="term" value="F:metal ion binding"/>
    <property type="evidence" value="ECO:0007669"/>
    <property type="project" value="UniProtKB-KW"/>
</dbReference>
<evidence type="ECO:0000313" key="11">
    <source>
        <dbReference type="Proteomes" id="UP000178086"/>
    </source>
</evidence>
<dbReference type="InterPro" id="IPR005126">
    <property type="entry name" value="NapC/NirT_cyt_c_N"/>
</dbReference>
<dbReference type="Proteomes" id="UP000178086">
    <property type="component" value="Unassembled WGS sequence"/>
</dbReference>
<evidence type="ECO:0000313" key="10">
    <source>
        <dbReference type="EMBL" id="OFW33927.1"/>
    </source>
</evidence>
<evidence type="ECO:0000256" key="7">
    <source>
        <dbReference type="ARBA" id="ARBA00023004"/>
    </source>
</evidence>
<dbReference type="InterPro" id="IPR036280">
    <property type="entry name" value="Multihaem_cyt_sf"/>
</dbReference>
<dbReference type="EMBL" id="MELI01000056">
    <property type="protein sequence ID" value="OFW33927.1"/>
    <property type="molecule type" value="Genomic_DNA"/>
</dbReference>
<keyword evidence="4" id="KW-0479">Metal-binding</keyword>
<evidence type="ECO:0000256" key="6">
    <source>
        <dbReference type="ARBA" id="ARBA00022982"/>
    </source>
</evidence>
<dbReference type="Gene3D" id="1.10.3820.10">
    <property type="entry name" value="Di-heme elbow motif domain"/>
    <property type="match status" value="1"/>
</dbReference>
<evidence type="ECO:0000256" key="8">
    <source>
        <dbReference type="SAM" id="Phobius"/>
    </source>
</evidence>
<keyword evidence="8" id="KW-1133">Transmembrane helix</keyword>
<sequence length="378" mass="41726">MSEPVIGGLIDRMADAIRQPELHMREIPVLIGLGILVIFIVLVVIAIFFVHPSEKPLRHVEEKKLRRSIRVRYIAGTLAGFLVIGTLGAAMFFSSKQEFCASCHEMQSALKNAGKTVHKDVACASCHQEPGISGVFIEKLQLVEMAIAKSEMVGEVSEGPISNEACLRCHGDVLLRVRAKRIVKMKHKEPIEAGFKCMDCHSSKTLFHAEKQKLDEFGMSRCVDCHNQKNASAECATCHLSSGEIPTSIKRDEYPAASLPDKITCSSCHSTKRCLECHTLPIPHPSDWKTGNHAIEGFVSKKLCAECHQPTHCQECHADSPHGTGWVKQHGQASKAEPDPCTSCHRSEEFCLVCHTNTSDYSLISPIKKARMSPQALR</sequence>
<dbReference type="AlphaFoldDB" id="A0A1F2ULQ9"/>
<dbReference type="SUPFAM" id="SSF48695">
    <property type="entry name" value="Multiheme cytochromes"/>
    <property type="match status" value="1"/>
</dbReference>
<evidence type="ECO:0000259" key="9">
    <source>
        <dbReference type="Pfam" id="PF03264"/>
    </source>
</evidence>
<dbReference type="InterPro" id="IPR038266">
    <property type="entry name" value="NapC/NirT_cytc_sf"/>
</dbReference>
<comment type="caution">
    <text evidence="10">The sequence shown here is derived from an EMBL/GenBank/DDBJ whole genome shotgun (WGS) entry which is preliminary data.</text>
</comment>
<accession>A0A1F2ULQ9</accession>
<evidence type="ECO:0000256" key="4">
    <source>
        <dbReference type="ARBA" id="ARBA00022723"/>
    </source>
</evidence>
<keyword evidence="3" id="KW-0349">Heme</keyword>
<keyword evidence="7" id="KW-0408">Iron</keyword>
<feature type="domain" description="NapC/NirT cytochrome c N-terminal" evidence="9">
    <location>
        <begin position="68"/>
        <end position="146"/>
    </location>
</feature>
<name>A0A1F2ULQ9_9ACTN</name>
<keyword evidence="8" id="KW-0472">Membrane</keyword>
<evidence type="ECO:0000256" key="1">
    <source>
        <dbReference type="ARBA" id="ARBA00004196"/>
    </source>
</evidence>
<gene>
    <name evidence="10" type="ORF">A2074_01970</name>
</gene>
<keyword evidence="5" id="KW-0732">Signal</keyword>
<evidence type="ECO:0000256" key="5">
    <source>
        <dbReference type="ARBA" id="ARBA00022729"/>
    </source>
</evidence>
<keyword evidence="8" id="KW-0812">Transmembrane</keyword>
<feature type="transmembrane region" description="Helical" evidence="8">
    <location>
        <begin position="71"/>
        <end position="93"/>
    </location>
</feature>